<dbReference type="RefSeq" id="WP_130453844.1">
    <property type="nucleotide sequence ID" value="NZ_QYAG01000001.1"/>
</dbReference>
<accession>A0A4Q7U1N5</accession>
<comment type="caution">
    <text evidence="1">The sequence shown here is derived from an EMBL/GenBank/DDBJ whole genome shotgun (WGS) entry which is preliminary data.</text>
</comment>
<reference evidence="1 2" key="1">
    <citation type="journal article" date="2015" name="Stand. Genomic Sci.">
        <title>Genomic Encyclopedia of Bacterial and Archaeal Type Strains, Phase III: the genomes of soil and plant-associated and newly described type strains.</title>
        <authorList>
            <person name="Whitman W.B."/>
            <person name="Woyke T."/>
            <person name="Klenk H.P."/>
            <person name="Zhou Y."/>
            <person name="Lilburn T.G."/>
            <person name="Beck B.J."/>
            <person name="De Vos P."/>
            <person name="Vandamme P."/>
            <person name="Eisen J.A."/>
            <person name="Garrity G."/>
            <person name="Hugenholtz P."/>
            <person name="Kyrpides N.C."/>
        </authorList>
    </citation>
    <scope>NUCLEOTIDE SEQUENCE [LARGE SCALE GENOMIC DNA]</scope>
    <source>
        <strain evidence="1 2">RF6</strain>
    </source>
</reference>
<proteinExistence type="predicted"/>
<sequence>MTDQTIELTERSLLAAFVDRDPETLPVTDFVPDAVHVSRRELSLIVERLLMASGCPQGMWPGARDYVLETIAECGADGVGYLEDALLARAAHAAWPRVRAVGADAIDCAGGPLILVGNTVVNALLAFFADSPAGEFHVRGLANAAGVAGLDARARFHGFSLSVVVDATAGSLAIRAAAVPRDLSSEPIQRLSRGVLLSGEQWWRIYQPSNFALSEETEVSRTHTGVSETQLHYAV</sequence>
<organism evidence="1 2">
    <name type="scientific">Leucobacter luti</name>
    <dbReference type="NCBI Taxonomy" id="340320"/>
    <lineage>
        <taxon>Bacteria</taxon>
        <taxon>Bacillati</taxon>
        <taxon>Actinomycetota</taxon>
        <taxon>Actinomycetes</taxon>
        <taxon>Micrococcales</taxon>
        <taxon>Microbacteriaceae</taxon>
        <taxon>Leucobacter</taxon>
    </lineage>
</organism>
<gene>
    <name evidence="1" type="ORF">EV139_1673</name>
</gene>
<name>A0A4Q7U1N5_9MICO</name>
<dbReference type="EMBL" id="SHKI01000004">
    <property type="protein sequence ID" value="RZT66242.1"/>
    <property type="molecule type" value="Genomic_DNA"/>
</dbReference>
<keyword evidence="2" id="KW-1185">Reference proteome</keyword>
<dbReference type="Proteomes" id="UP000291832">
    <property type="component" value="Unassembled WGS sequence"/>
</dbReference>
<dbReference type="AlphaFoldDB" id="A0A4Q7U1N5"/>
<dbReference type="OrthoDB" id="7852436at2"/>
<evidence type="ECO:0000313" key="1">
    <source>
        <dbReference type="EMBL" id="RZT66242.1"/>
    </source>
</evidence>
<evidence type="ECO:0000313" key="2">
    <source>
        <dbReference type="Proteomes" id="UP000291832"/>
    </source>
</evidence>
<protein>
    <submittedName>
        <fullName evidence="1">Uncharacterized protein</fullName>
    </submittedName>
</protein>